<dbReference type="PIRSF" id="PIRSF006593">
    <property type="entry name" value="UCP006593"/>
    <property type="match status" value="1"/>
</dbReference>
<proteinExistence type="predicted"/>
<dbReference type="InterPro" id="IPR014444">
    <property type="entry name" value="PH1575-like"/>
</dbReference>
<dbReference type="EMBL" id="LWMS01000012">
    <property type="protein sequence ID" value="PWL08548.1"/>
    <property type="molecule type" value="Genomic_DNA"/>
</dbReference>
<evidence type="ECO:0000259" key="1">
    <source>
        <dbReference type="Pfam" id="PF01937"/>
    </source>
</evidence>
<feature type="domain" description="Damage-control phosphatase ARMT1-like metal-binding" evidence="1">
    <location>
        <begin position="4"/>
        <end position="281"/>
    </location>
</feature>
<dbReference type="InterPro" id="IPR036075">
    <property type="entry name" value="ARMT-1-like_metal-bd_sf"/>
</dbReference>
<organism evidence="2 3">
    <name type="scientific">Methanosphaera cuniculi</name>
    <dbReference type="NCBI Taxonomy" id="1077256"/>
    <lineage>
        <taxon>Archaea</taxon>
        <taxon>Methanobacteriati</taxon>
        <taxon>Methanobacteriota</taxon>
        <taxon>Methanomada group</taxon>
        <taxon>Methanobacteria</taxon>
        <taxon>Methanobacteriales</taxon>
        <taxon>Methanobacteriaceae</taxon>
        <taxon>Methanosphaera</taxon>
    </lineage>
</organism>
<name>A0A2V2BSY0_9EURY</name>
<accession>A0A2V2BSY0</accession>
<dbReference type="Proteomes" id="UP000246004">
    <property type="component" value="Unassembled WGS sequence"/>
</dbReference>
<dbReference type="Gene3D" id="1.10.285.20">
    <property type="entry name" value="Uncharacterised protein PF01937, DUF89, domain 2"/>
    <property type="match status" value="1"/>
</dbReference>
<dbReference type="AlphaFoldDB" id="A0A2V2BSY0"/>
<evidence type="ECO:0000313" key="3">
    <source>
        <dbReference type="Proteomes" id="UP000246004"/>
    </source>
</evidence>
<dbReference type="Gene3D" id="3.40.50.10880">
    <property type="entry name" value="Uncharacterised protein PF01937, DUF89, domain 3"/>
    <property type="match status" value="1"/>
</dbReference>
<dbReference type="RefSeq" id="WP_245837659.1">
    <property type="nucleotide sequence ID" value="NZ_LMVN01000023.1"/>
</dbReference>
<dbReference type="Gene3D" id="1.10.8.380">
    <property type="entry name" value="Uncharacterised protein PF01937, DUF89, domain 1"/>
    <property type="match status" value="1"/>
</dbReference>
<dbReference type="InterPro" id="IPR002791">
    <property type="entry name" value="ARMT1-like_metal-bd"/>
</dbReference>
<gene>
    <name evidence="2" type="ORF">MSCUN_05260</name>
</gene>
<dbReference type="Pfam" id="PF01937">
    <property type="entry name" value="ARMT1-like_dom"/>
    <property type="match status" value="1"/>
</dbReference>
<dbReference type="SUPFAM" id="SSF111321">
    <property type="entry name" value="AF1104-like"/>
    <property type="match status" value="1"/>
</dbReference>
<sequence length="289" mass="32658">MKVDYECAPCMLRQASEAIEHAVDDDETRMDITLKIIEYMNKNFKKNTRSNKLGTDMHHEIMKLTGNNDPYKNLRQQGNEVALKLFPKIEQLLKDDPTLENYVQAAVVGNIIDFGALKQDTNMEELIKKQIKQPPKINDVQKLDEDLKNAENILYLTDNGGEIVFDKLLLKKIKQDYDVNIILALKENPILNDAIIQDALDLELDKYATLISTGAASVGVVEEYISDELKDLMETSDLIISKGMGNYEGLTEMKVTTPVYFLLNTKCQVISNEIGVPLNSNIVKKTDLS</sequence>
<evidence type="ECO:0000313" key="2">
    <source>
        <dbReference type="EMBL" id="PWL08548.1"/>
    </source>
</evidence>
<protein>
    <recommendedName>
        <fullName evidence="1">Damage-control phosphatase ARMT1-like metal-binding domain-containing protein</fullName>
    </recommendedName>
</protein>
<comment type="caution">
    <text evidence="2">The sequence shown here is derived from an EMBL/GenBank/DDBJ whole genome shotgun (WGS) entry which is preliminary data.</text>
</comment>
<reference evidence="2 3" key="1">
    <citation type="submission" date="2016-04" db="EMBL/GenBank/DDBJ databases">
        <title>Genome sequence of Methanosphaera cuniculi DSM 4103.</title>
        <authorList>
            <person name="Poehlein A."/>
            <person name="Seedorf H."/>
            <person name="Daniel R."/>
        </authorList>
    </citation>
    <scope>NUCLEOTIDE SEQUENCE [LARGE SCALE GENOMIC DNA]</scope>
    <source>
        <strain evidence="2 3">DSM 4103</strain>
    </source>
</reference>